<comment type="similarity">
    <text evidence="2">Belongs to the OMP decarboxylase family. Type 2 subfamily.</text>
</comment>
<dbReference type="InterPro" id="IPR011060">
    <property type="entry name" value="RibuloseP-bd_barrel"/>
</dbReference>
<dbReference type="PANTHER" id="PTHR43375:SF1">
    <property type="entry name" value="OROTIDINE 5'-PHOSPHATE DECARBOXYLASE"/>
    <property type="match status" value="1"/>
</dbReference>
<keyword evidence="3" id="KW-0210">Decarboxylase</keyword>
<dbReference type="GO" id="GO:0006207">
    <property type="term" value="P:'de novo' pyrimidine nucleobase biosynthetic process"/>
    <property type="evidence" value="ECO:0007669"/>
    <property type="project" value="InterPro"/>
</dbReference>
<dbReference type="SMART" id="SM00934">
    <property type="entry name" value="OMPdecase"/>
    <property type="match status" value="1"/>
</dbReference>
<gene>
    <name evidence="9" type="ORF">SAMN05421879_103259</name>
</gene>
<dbReference type="Proteomes" id="UP000219688">
    <property type="component" value="Unassembled WGS sequence"/>
</dbReference>
<accession>A0A285VKI6</accession>
<evidence type="ECO:0000256" key="5">
    <source>
        <dbReference type="ARBA" id="ARBA00023239"/>
    </source>
</evidence>
<evidence type="ECO:0000313" key="9">
    <source>
        <dbReference type="EMBL" id="SOC54600.1"/>
    </source>
</evidence>
<keyword evidence="4" id="KW-0665">Pyrimidine biosynthesis</keyword>
<proteinExistence type="inferred from homology"/>
<dbReference type="InterPro" id="IPR013785">
    <property type="entry name" value="Aldolase_TIM"/>
</dbReference>
<evidence type="ECO:0000256" key="1">
    <source>
        <dbReference type="ARBA" id="ARBA00004861"/>
    </source>
</evidence>
<keyword evidence="10" id="KW-1185">Reference proteome</keyword>
<dbReference type="EC" id="4.1.1.23" evidence="7"/>
<dbReference type="Pfam" id="PF00215">
    <property type="entry name" value="OMPdecase"/>
    <property type="match status" value="1"/>
</dbReference>
<keyword evidence="5" id="KW-0456">Lyase</keyword>
<evidence type="ECO:0000256" key="7">
    <source>
        <dbReference type="NCBIfam" id="TIGR02127"/>
    </source>
</evidence>
<dbReference type="AlphaFoldDB" id="A0A285VKI6"/>
<evidence type="ECO:0000256" key="3">
    <source>
        <dbReference type="ARBA" id="ARBA00022793"/>
    </source>
</evidence>
<dbReference type="NCBIfam" id="TIGR02127">
    <property type="entry name" value="pyrF_sub2"/>
    <property type="match status" value="1"/>
</dbReference>
<evidence type="ECO:0000256" key="6">
    <source>
        <dbReference type="ARBA" id="ARBA00049157"/>
    </source>
</evidence>
<evidence type="ECO:0000256" key="4">
    <source>
        <dbReference type="ARBA" id="ARBA00022975"/>
    </source>
</evidence>
<evidence type="ECO:0000259" key="8">
    <source>
        <dbReference type="SMART" id="SM00934"/>
    </source>
</evidence>
<sequence>MRPHFGTRLAAAMEEHGPLCVGLDPSADLLSRWGLPDTPDGLRSLGEAVLEAAEGRCAAVKPQSAFYERHGAAGVAVLEEVLAGCRDRGLLSVLDVKRGDIGSTMAGYAEAYLAEGRPLAADSVTLSPYLGYGSLRPAVELARRGGRGVWVLGLTSNPEGRDVQLVGRPSVAARVVAEVARDNAGLAPFGDVGLVVGATLGATPGELGVDVVAAAAPVLAPGVGAQGAGAADVARTFAGMTERVLVPVSRDVLSAGPDAVALRDRVSRWSEELREALARAR</sequence>
<dbReference type="RefSeq" id="WP_097187587.1">
    <property type="nucleotide sequence ID" value="NZ_OBQK01000003.1"/>
</dbReference>
<evidence type="ECO:0000256" key="2">
    <source>
        <dbReference type="ARBA" id="ARBA00008847"/>
    </source>
</evidence>
<dbReference type="PANTHER" id="PTHR43375">
    <property type="entry name" value="OROTIDINE 5'-PHOSPHATE DECARBOXYLASE"/>
    <property type="match status" value="1"/>
</dbReference>
<dbReference type="GO" id="GO:0044205">
    <property type="term" value="P:'de novo' UMP biosynthetic process"/>
    <property type="evidence" value="ECO:0007669"/>
    <property type="project" value="UniProtKB-UniPathway"/>
</dbReference>
<organism evidence="9 10">
    <name type="scientific">Ornithinimicrobium cerasi</name>
    <dbReference type="NCBI Taxonomy" id="2248773"/>
    <lineage>
        <taxon>Bacteria</taxon>
        <taxon>Bacillati</taxon>
        <taxon>Actinomycetota</taxon>
        <taxon>Actinomycetes</taxon>
        <taxon>Micrococcales</taxon>
        <taxon>Ornithinimicrobiaceae</taxon>
        <taxon>Ornithinimicrobium</taxon>
    </lineage>
</organism>
<feature type="domain" description="Orotidine 5'-phosphate decarboxylase" evidence="8">
    <location>
        <begin position="18"/>
        <end position="265"/>
    </location>
</feature>
<protein>
    <recommendedName>
        <fullName evidence="7">Orotidine-5'-phosphate decarboxylase</fullName>
        <ecNumber evidence="7">4.1.1.23</ecNumber>
    </recommendedName>
</protein>
<dbReference type="Gene3D" id="3.20.20.70">
    <property type="entry name" value="Aldolase class I"/>
    <property type="match status" value="1"/>
</dbReference>
<name>A0A285VKI6_9MICO</name>
<dbReference type="GO" id="GO:0004590">
    <property type="term" value="F:orotidine-5'-phosphate decarboxylase activity"/>
    <property type="evidence" value="ECO:0007669"/>
    <property type="project" value="UniProtKB-UniRule"/>
</dbReference>
<dbReference type="InterPro" id="IPR001754">
    <property type="entry name" value="OMPdeCOase_dom"/>
</dbReference>
<dbReference type="EMBL" id="OBQK01000003">
    <property type="protein sequence ID" value="SOC54600.1"/>
    <property type="molecule type" value="Genomic_DNA"/>
</dbReference>
<dbReference type="UniPathway" id="UPA00070">
    <property type="reaction ID" value="UER00120"/>
</dbReference>
<comment type="catalytic activity">
    <reaction evidence="6">
        <text>orotidine 5'-phosphate + H(+) = UMP + CO2</text>
        <dbReference type="Rhea" id="RHEA:11596"/>
        <dbReference type="ChEBI" id="CHEBI:15378"/>
        <dbReference type="ChEBI" id="CHEBI:16526"/>
        <dbReference type="ChEBI" id="CHEBI:57538"/>
        <dbReference type="ChEBI" id="CHEBI:57865"/>
        <dbReference type="EC" id="4.1.1.23"/>
    </reaction>
</comment>
<dbReference type="InterPro" id="IPR011995">
    <property type="entry name" value="OMPdecase_type-2"/>
</dbReference>
<dbReference type="SUPFAM" id="SSF51366">
    <property type="entry name" value="Ribulose-phoshate binding barrel"/>
    <property type="match status" value="1"/>
</dbReference>
<evidence type="ECO:0000313" key="10">
    <source>
        <dbReference type="Proteomes" id="UP000219688"/>
    </source>
</evidence>
<comment type="pathway">
    <text evidence="1">Pyrimidine metabolism; UMP biosynthesis via de novo pathway; UMP from orotate: step 2/2.</text>
</comment>
<reference evidence="10" key="1">
    <citation type="submission" date="2017-08" db="EMBL/GenBank/DDBJ databases">
        <authorList>
            <person name="Varghese N."/>
            <person name="Submissions S."/>
        </authorList>
    </citation>
    <scope>NUCLEOTIDE SEQUENCE [LARGE SCALE GENOMIC DNA]</scope>
    <source>
        <strain evidence="10">USBA17B2</strain>
    </source>
</reference>